<dbReference type="PANTHER" id="PTHR48105">
    <property type="entry name" value="THIOREDOXIN REDUCTASE 1-RELATED-RELATED"/>
    <property type="match status" value="1"/>
</dbReference>
<dbReference type="Gene3D" id="3.50.50.60">
    <property type="entry name" value="FAD/NAD(P)-binding domain"/>
    <property type="match status" value="2"/>
</dbReference>
<evidence type="ECO:0000256" key="2">
    <source>
        <dbReference type="ARBA" id="ARBA00023002"/>
    </source>
</evidence>
<dbReference type="PRINTS" id="PR00469">
    <property type="entry name" value="PNDRDTASEII"/>
</dbReference>
<dbReference type="PRINTS" id="PR00368">
    <property type="entry name" value="FADPNR"/>
</dbReference>
<proteinExistence type="predicted"/>
<evidence type="ECO:0000259" key="3">
    <source>
        <dbReference type="Pfam" id="PF07992"/>
    </source>
</evidence>
<keyword evidence="5" id="KW-1185">Reference proteome</keyword>
<dbReference type="RefSeq" id="WP_087678424.1">
    <property type="nucleotide sequence ID" value="NZ_FUWV01000004.1"/>
</dbReference>
<reference evidence="4 5" key="1">
    <citation type="submission" date="2017-02" db="EMBL/GenBank/DDBJ databases">
        <authorList>
            <person name="Peterson S.W."/>
        </authorList>
    </citation>
    <scope>NUCLEOTIDE SEQUENCE [LARGE SCALE GENOMIC DNA]</scope>
    <source>
        <strain evidence="4 5">DSM 15102</strain>
    </source>
</reference>
<dbReference type="InterPro" id="IPR036188">
    <property type="entry name" value="FAD/NAD-bd_sf"/>
</dbReference>
<dbReference type="GO" id="GO:0016491">
    <property type="term" value="F:oxidoreductase activity"/>
    <property type="evidence" value="ECO:0007669"/>
    <property type="project" value="UniProtKB-KW"/>
</dbReference>
<evidence type="ECO:0000256" key="1">
    <source>
        <dbReference type="ARBA" id="ARBA00022630"/>
    </source>
</evidence>
<evidence type="ECO:0000313" key="5">
    <source>
        <dbReference type="Proteomes" id="UP000196365"/>
    </source>
</evidence>
<keyword evidence="2" id="KW-0560">Oxidoreductase</keyword>
<dbReference type="Pfam" id="PF07992">
    <property type="entry name" value="Pyr_redox_2"/>
    <property type="match status" value="1"/>
</dbReference>
<protein>
    <submittedName>
        <fullName evidence="4">Thioredoxin reductase (NADPH)</fullName>
    </submittedName>
</protein>
<dbReference type="Proteomes" id="UP000196365">
    <property type="component" value="Unassembled WGS sequence"/>
</dbReference>
<dbReference type="SUPFAM" id="SSF51905">
    <property type="entry name" value="FAD/NAD(P)-binding domain"/>
    <property type="match status" value="1"/>
</dbReference>
<organism evidence="4 5">
    <name type="scientific">Garciella nitratireducens DSM 15102</name>
    <dbReference type="NCBI Taxonomy" id="1121911"/>
    <lineage>
        <taxon>Bacteria</taxon>
        <taxon>Bacillati</taxon>
        <taxon>Bacillota</taxon>
        <taxon>Clostridia</taxon>
        <taxon>Eubacteriales</taxon>
        <taxon>Eubacteriaceae</taxon>
        <taxon>Garciella</taxon>
    </lineage>
</organism>
<dbReference type="InterPro" id="IPR050097">
    <property type="entry name" value="Ferredoxin-NADP_redctase_2"/>
</dbReference>
<dbReference type="EMBL" id="FUWV01000004">
    <property type="protein sequence ID" value="SJZ53933.1"/>
    <property type="molecule type" value="Genomic_DNA"/>
</dbReference>
<dbReference type="OrthoDB" id="9806179at2"/>
<sequence>MYDVIIIGKGPAGIQAALYTARANLNTLILGKESPLRKSAKIDNYFGQKSISGTKLLETGLQQIQSVGAKCKEELVLNLSKEKNLFKIITDQNKYESKSVIIATGQPSQKIFIKNMEKFEGMGIHYCTTCDGFFYRDAKIGMLGYTDYVIEETKEMLTFTKNIVLLTHGKELTINENARNFIKEKSIPVITKKILSFQGTNALETVQFEDGSIEKFDGIFIAYGSASSVDFARKLGVAIKDNTLDVDKYQKTNIDGLFAAGDCTGGFKQISTAVGEGALAAKSAIEYIKNKKD</sequence>
<name>A0A1T4LGV0_9FIRM</name>
<feature type="domain" description="FAD/NAD(P)-binding" evidence="3">
    <location>
        <begin position="2"/>
        <end position="277"/>
    </location>
</feature>
<dbReference type="AlphaFoldDB" id="A0A1T4LGV0"/>
<dbReference type="InterPro" id="IPR023753">
    <property type="entry name" value="FAD/NAD-binding_dom"/>
</dbReference>
<evidence type="ECO:0000313" key="4">
    <source>
        <dbReference type="EMBL" id="SJZ53933.1"/>
    </source>
</evidence>
<keyword evidence="1" id="KW-0285">Flavoprotein</keyword>
<gene>
    <name evidence="4" type="ORF">SAMN02745973_00951</name>
</gene>
<accession>A0A1T4LGV0</accession>